<sequence>MLSVAVVHHVLTVLIIILIPTLVLKHVSQGRLEHAINFIHQCVRSQLVRFLDDFVRLLRLCFTFKYILFVTPGLTASARAGNVTSVLIFLIWIFLFCLFICSILSITFS</sequence>
<protein>
    <submittedName>
        <fullName evidence="2">Uncharacterized protein</fullName>
    </submittedName>
</protein>
<feature type="transmembrane region" description="Helical" evidence="1">
    <location>
        <begin position="54"/>
        <end position="74"/>
    </location>
</feature>
<dbReference type="KEGG" id="ztr:MYCGRDRAFT_104118"/>
<dbReference type="Proteomes" id="UP000008062">
    <property type="component" value="Chromosome 4"/>
</dbReference>
<keyword evidence="1" id="KW-0472">Membrane</keyword>
<evidence type="ECO:0000313" key="3">
    <source>
        <dbReference type="Proteomes" id="UP000008062"/>
    </source>
</evidence>
<organism evidence="2 3">
    <name type="scientific">Zymoseptoria tritici (strain CBS 115943 / IPO323)</name>
    <name type="common">Speckled leaf blotch fungus</name>
    <name type="synonym">Septoria tritici</name>
    <dbReference type="NCBI Taxonomy" id="336722"/>
    <lineage>
        <taxon>Eukaryota</taxon>
        <taxon>Fungi</taxon>
        <taxon>Dikarya</taxon>
        <taxon>Ascomycota</taxon>
        <taxon>Pezizomycotina</taxon>
        <taxon>Dothideomycetes</taxon>
        <taxon>Dothideomycetidae</taxon>
        <taxon>Mycosphaerellales</taxon>
        <taxon>Mycosphaerellaceae</taxon>
        <taxon>Zymoseptoria</taxon>
    </lineage>
</organism>
<evidence type="ECO:0000313" key="2">
    <source>
        <dbReference type="EMBL" id="EGP87924.1"/>
    </source>
</evidence>
<dbReference type="HOGENOM" id="CLU_2186054_0_0_1"/>
<dbReference type="AlphaFoldDB" id="F9X8Z8"/>
<dbReference type="EMBL" id="CM001199">
    <property type="protein sequence ID" value="EGP87924.1"/>
    <property type="molecule type" value="Genomic_DNA"/>
</dbReference>
<evidence type="ECO:0000256" key="1">
    <source>
        <dbReference type="SAM" id="Phobius"/>
    </source>
</evidence>
<reference evidence="2 3" key="1">
    <citation type="journal article" date="2011" name="PLoS Genet.">
        <title>Finished genome of the fungal wheat pathogen Mycosphaerella graminicola reveals dispensome structure, chromosome plasticity, and stealth pathogenesis.</title>
        <authorList>
            <person name="Goodwin S.B."/>
            <person name="Ben M'barek S."/>
            <person name="Dhillon B."/>
            <person name="Wittenberg A.H.J."/>
            <person name="Crane C.F."/>
            <person name="Hane J.K."/>
            <person name="Foster A.J."/>
            <person name="Van der Lee T.A.J."/>
            <person name="Grimwood J."/>
            <person name="Aerts A."/>
            <person name="Antoniw J."/>
            <person name="Bailey A."/>
            <person name="Bluhm B."/>
            <person name="Bowler J."/>
            <person name="Bristow J."/>
            <person name="van der Burgt A."/>
            <person name="Canto-Canche B."/>
            <person name="Churchill A.C.L."/>
            <person name="Conde-Ferraez L."/>
            <person name="Cools H.J."/>
            <person name="Coutinho P.M."/>
            <person name="Csukai M."/>
            <person name="Dehal P."/>
            <person name="De Wit P."/>
            <person name="Donzelli B."/>
            <person name="van de Geest H.C."/>
            <person name="van Ham R.C.H.J."/>
            <person name="Hammond-Kosack K.E."/>
            <person name="Henrissat B."/>
            <person name="Kilian A."/>
            <person name="Kobayashi A.K."/>
            <person name="Koopmann E."/>
            <person name="Kourmpetis Y."/>
            <person name="Kuzniar A."/>
            <person name="Lindquist E."/>
            <person name="Lombard V."/>
            <person name="Maliepaard C."/>
            <person name="Martins N."/>
            <person name="Mehrabi R."/>
            <person name="Nap J.P.H."/>
            <person name="Ponomarenko A."/>
            <person name="Rudd J.J."/>
            <person name="Salamov A."/>
            <person name="Schmutz J."/>
            <person name="Schouten H.J."/>
            <person name="Shapiro H."/>
            <person name="Stergiopoulos I."/>
            <person name="Torriani S.F.F."/>
            <person name="Tu H."/>
            <person name="de Vries R.P."/>
            <person name="Waalwijk C."/>
            <person name="Ware S.B."/>
            <person name="Wiebenga A."/>
            <person name="Zwiers L.-H."/>
            <person name="Oliver R.P."/>
            <person name="Grigoriev I.V."/>
            <person name="Kema G.H.J."/>
        </authorList>
    </citation>
    <scope>NUCLEOTIDE SEQUENCE [LARGE SCALE GENOMIC DNA]</scope>
    <source>
        <strain evidence="3">CBS 115943 / IPO323</strain>
    </source>
</reference>
<feature type="transmembrane region" description="Helical" evidence="1">
    <location>
        <begin position="86"/>
        <end position="108"/>
    </location>
</feature>
<proteinExistence type="predicted"/>
<feature type="transmembrane region" description="Helical" evidence="1">
    <location>
        <begin position="6"/>
        <end position="24"/>
    </location>
</feature>
<accession>F9X8Z8</accession>
<name>F9X8Z8_ZYMTI</name>
<dbReference type="GeneID" id="13400435"/>
<keyword evidence="1" id="KW-0812">Transmembrane</keyword>
<gene>
    <name evidence="2" type="ORF">MYCGRDRAFT_104118</name>
</gene>
<keyword evidence="3" id="KW-1185">Reference proteome</keyword>
<dbReference type="InParanoid" id="F9X8Z8"/>
<keyword evidence="1" id="KW-1133">Transmembrane helix</keyword>
<dbReference type="RefSeq" id="XP_003852948.1">
    <property type="nucleotide sequence ID" value="XM_003852900.1"/>
</dbReference>